<evidence type="ECO:0000313" key="3">
    <source>
        <dbReference type="Proteomes" id="UP000287296"/>
    </source>
</evidence>
<dbReference type="Proteomes" id="UP000287296">
    <property type="component" value="Unassembled WGS sequence"/>
</dbReference>
<dbReference type="InterPro" id="IPR018958">
    <property type="entry name" value="Knr4/Smi1-like_dom"/>
</dbReference>
<dbReference type="SUPFAM" id="SSF160631">
    <property type="entry name" value="SMI1/KNR4-like"/>
    <property type="match status" value="1"/>
</dbReference>
<protein>
    <recommendedName>
        <fullName evidence="1">Knr4/Smi1-like domain-containing protein</fullName>
    </recommendedName>
</protein>
<dbReference type="OrthoDB" id="8657476at2"/>
<dbReference type="Pfam" id="PF09346">
    <property type="entry name" value="SMI1_KNR4"/>
    <property type="match status" value="1"/>
</dbReference>
<dbReference type="Gene3D" id="3.40.1580.10">
    <property type="entry name" value="SMI1/KNR4-like"/>
    <property type="match status" value="1"/>
</dbReference>
<reference evidence="2 3" key="1">
    <citation type="submission" date="2018-12" db="EMBL/GenBank/DDBJ databases">
        <authorList>
            <person name="Sun L."/>
            <person name="Chen Z."/>
        </authorList>
    </citation>
    <scope>NUCLEOTIDE SEQUENCE [LARGE SCALE GENOMIC DNA]</scope>
    <source>
        <strain evidence="2 3">LMG 29736</strain>
    </source>
</reference>
<evidence type="ECO:0000259" key="1">
    <source>
        <dbReference type="Pfam" id="PF09346"/>
    </source>
</evidence>
<gene>
    <name evidence="2" type="ORF">D5F11_025585</name>
</gene>
<accession>A0A429X087</accession>
<dbReference type="InterPro" id="IPR037883">
    <property type="entry name" value="Knr4/Smi1-like_sf"/>
</dbReference>
<sequence length="130" mass="15688">MYKRVEEQLNIKLPVEYVNNYQNKKLNKCNQLFLPDDKEIVGIRDYCSLENEEDENYLLNVYGRDKNMLLDDLIPFAITEYDDYICFYYNKGRNYEPSIVYFSYDLAYEDRHEAIFHIADSFKDFVGLLQ</sequence>
<dbReference type="EMBL" id="QYTW02000057">
    <property type="protein sequence ID" value="RST56909.1"/>
    <property type="molecule type" value="Genomic_DNA"/>
</dbReference>
<name>A0A429X087_SIMTE</name>
<proteinExistence type="predicted"/>
<feature type="domain" description="Knr4/Smi1-like" evidence="1">
    <location>
        <begin position="3"/>
        <end position="126"/>
    </location>
</feature>
<organism evidence="2 3">
    <name type="scientific">Siminovitchia terrae</name>
    <name type="common">Bacillus terrae</name>
    <dbReference type="NCBI Taxonomy" id="1914933"/>
    <lineage>
        <taxon>Bacteria</taxon>
        <taxon>Bacillati</taxon>
        <taxon>Bacillota</taxon>
        <taxon>Bacilli</taxon>
        <taxon>Bacillales</taxon>
        <taxon>Bacillaceae</taxon>
        <taxon>Siminovitchia</taxon>
    </lineage>
</organism>
<dbReference type="RefSeq" id="WP_120119604.1">
    <property type="nucleotide sequence ID" value="NZ_QYTW02000057.1"/>
</dbReference>
<evidence type="ECO:0000313" key="2">
    <source>
        <dbReference type="EMBL" id="RST56909.1"/>
    </source>
</evidence>
<dbReference type="AlphaFoldDB" id="A0A429X087"/>
<comment type="caution">
    <text evidence="2">The sequence shown here is derived from an EMBL/GenBank/DDBJ whole genome shotgun (WGS) entry which is preliminary data.</text>
</comment>